<proteinExistence type="predicted"/>
<dbReference type="Proteomes" id="UP000257109">
    <property type="component" value="Unassembled WGS sequence"/>
</dbReference>
<organism evidence="1 2">
    <name type="scientific">Mucuna pruriens</name>
    <name type="common">Velvet bean</name>
    <name type="synonym">Dolichos pruriens</name>
    <dbReference type="NCBI Taxonomy" id="157652"/>
    <lineage>
        <taxon>Eukaryota</taxon>
        <taxon>Viridiplantae</taxon>
        <taxon>Streptophyta</taxon>
        <taxon>Embryophyta</taxon>
        <taxon>Tracheophyta</taxon>
        <taxon>Spermatophyta</taxon>
        <taxon>Magnoliopsida</taxon>
        <taxon>eudicotyledons</taxon>
        <taxon>Gunneridae</taxon>
        <taxon>Pentapetalae</taxon>
        <taxon>rosids</taxon>
        <taxon>fabids</taxon>
        <taxon>Fabales</taxon>
        <taxon>Fabaceae</taxon>
        <taxon>Papilionoideae</taxon>
        <taxon>50 kb inversion clade</taxon>
        <taxon>NPAAA clade</taxon>
        <taxon>indigoferoid/millettioid clade</taxon>
        <taxon>Phaseoleae</taxon>
        <taxon>Mucuna</taxon>
    </lineage>
</organism>
<reference evidence="1" key="1">
    <citation type="submission" date="2018-05" db="EMBL/GenBank/DDBJ databases">
        <title>Draft genome of Mucuna pruriens seed.</title>
        <authorList>
            <person name="Nnadi N.E."/>
            <person name="Vos R."/>
            <person name="Hasami M.H."/>
            <person name="Devisetty U.K."/>
            <person name="Aguiy J.C."/>
        </authorList>
    </citation>
    <scope>NUCLEOTIDE SEQUENCE [LARGE SCALE GENOMIC DNA]</scope>
    <source>
        <strain evidence="1">JCA_2017</strain>
    </source>
</reference>
<accession>A0A371HZ12</accession>
<name>A0A371HZ12_MUCPR</name>
<protein>
    <submittedName>
        <fullName evidence="1">Uncharacterized protein</fullName>
    </submittedName>
</protein>
<comment type="caution">
    <text evidence="1">The sequence shown here is derived from an EMBL/GenBank/DDBJ whole genome shotgun (WGS) entry which is preliminary data.</text>
</comment>
<dbReference type="EMBL" id="QJKJ01001361">
    <property type="protein sequence ID" value="RDY07993.1"/>
    <property type="molecule type" value="Genomic_DNA"/>
</dbReference>
<evidence type="ECO:0000313" key="2">
    <source>
        <dbReference type="Proteomes" id="UP000257109"/>
    </source>
</evidence>
<keyword evidence="2" id="KW-1185">Reference proteome</keyword>
<sequence length="81" mass="9178">MKGLRIAIQRNNIGEEELEDLKSSLRRSKKITSGYQVRRDPVVYGFNLLTPLDILAFPTNGHANLDGKQKAEFVKELHAKV</sequence>
<dbReference type="OrthoDB" id="1935586at2759"/>
<feature type="non-terminal residue" evidence="1">
    <location>
        <position position="1"/>
    </location>
</feature>
<dbReference type="AlphaFoldDB" id="A0A371HZ12"/>
<evidence type="ECO:0000313" key="1">
    <source>
        <dbReference type="EMBL" id="RDY07993.1"/>
    </source>
</evidence>
<gene>
    <name evidence="1" type="ORF">CR513_07826</name>
</gene>